<dbReference type="EMBL" id="LKAM01000006">
    <property type="protein sequence ID" value="KUM47861.1"/>
    <property type="molecule type" value="Genomic_DNA"/>
</dbReference>
<feature type="compositionally biased region" description="Polar residues" evidence="1">
    <location>
        <begin position="43"/>
        <end position="60"/>
    </location>
</feature>
<name>A0A101LYT9_PICGL</name>
<comment type="caution">
    <text evidence="2">The sequence shown here is derived from an EMBL/GenBank/DDBJ whole genome shotgun (WGS) entry which is preliminary data.</text>
</comment>
<reference evidence="2" key="1">
    <citation type="journal article" date="2015" name="Genome Biol. Evol.">
        <title>Organellar Genomes of White Spruce (Picea glauca): Assembly and Annotation.</title>
        <authorList>
            <person name="Jackman S.D."/>
            <person name="Warren R.L."/>
            <person name="Gibb E.A."/>
            <person name="Vandervalk B.P."/>
            <person name="Mohamadi H."/>
            <person name="Chu J."/>
            <person name="Raymond A."/>
            <person name="Pleasance S."/>
            <person name="Coope R."/>
            <person name="Wildung M.R."/>
            <person name="Ritland C.E."/>
            <person name="Bousquet J."/>
            <person name="Jones S.J."/>
            <person name="Bohlmann J."/>
            <person name="Birol I."/>
        </authorList>
    </citation>
    <scope>NUCLEOTIDE SEQUENCE [LARGE SCALE GENOMIC DNA]</scope>
    <source>
        <tissue evidence="2">Flushing bud</tissue>
    </source>
</reference>
<evidence type="ECO:0000313" key="2">
    <source>
        <dbReference type="EMBL" id="KUM47861.1"/>
    </source>
</evidence>
<organism evidence="2">
    <name type="scientific">Picea glauca</name>
    <name type="common">White spruce</name>
    <name type="synonym">Pinus glauca</name>
    <dbReference type="NCBI Taxonomy" id="3330"/>
    <lineage>
        <taxon>Eukaryota</taxon>
        <taxon>Viridiplantae</taxon>
        <taxon>Streptophyta</taxon>
        <taxon>Embryophyta</taxon>
        <taxon>Tracheophyta</taxon>
        <taxon>Spermatophyta</taxon>
        <taxon>Pinopsida</taxon>
        <taxon>Pinidae</taxon>
        <taxon>Conifers I</taxon>
        <taxon>Pinales</taxon>
        <taxon>Pinaceae</taxon>
        <taxon>Picea</taxon>
    </lineage>
</organism>
<keyword evidence="2" id="KW-0496">Mitochondrion</keyword>
<accession>A0A101LYT9</accession>
<proteinExistence type="predicted"/>
<dbReference type="AlphaFoldDB" id="A0A101LYT9"/>
<sequence>MLLGRLIENACLSLGRTISYACFWDDLSFRWESLISQWVAGPSSGSDNELLHSSGSDNLN</sequence>
<geneLocation type="mitochondrion" evidence="2"/>
<gene>
    <name evidence="2" type="ORF">ABT39_MTgene4855</name>
</gene>
<evidence type="ECO:0000256" key="1">
    <source>
        <dbReference type="SAM" id="MobiDB-lite"/>
    </source>
</evidence>
<protein>
    <submittedName>
        <fullName evidence="2">Uncharacterized protein</fullName>
    </submittedName>
</protein>
<feature type="region of interest" description="Disordered" evidence="1">
    <location>
        <begin position="41"/>
        <end position="60"/>
    </location>
</feature>